<dbReference type="PANTHER" id="PTHR43439:SF2">
    <property type="entry name" value="ENZYME, PUTATIVE (JCVI)-RELATED"/>
    <property type="match status" value="1"/>
</dbReference>
<dbReference type="InterPro" id="IPR036736">
    <property type="entry name" value="ACP-like_sf"/>
</dbReference>
<feature type="domain" description="Carrier" evidence="3">
    <location>
        <begin position="565"/>
        <end position="648"/>
    </location>
</feature>
<dbReference type="Gene3D" id="3.40.50.12780">
    <property type="entry name" value="N-terminal domain of ligase-like"/>
    <property type="match status" value="1"/>
</dbReference>
<accession>A0A427YIZ9</accession>
<dbReference type="Proteomes" id="UP000279259">
    <property type="component" value="Unassembled WGS sequence"/>
</dbReference>
<dbReference type="SUPFAM" id="SSF56801">
    <property type="entry name" value="Acetyl-CoA synthetase-like"/>
    <property type="match status" value="1"/>
</dbReference>
<dbReference type="GO" id="GO:0031177">
    <property type="term" value="F:phosphopantetheine binding"/>
    <property type="evidence" value="ECO:0007669"/>
    <property type="project" value="InterPro"/>
</dbReference>
<dbReference type="InterPro" id="IPR042099">
    <property type="entry name" value="ANL_N_sf"/>
</dbReference>
<evidence type="ECO:0000256" key="1">
    <source>
        <dbReference type="ARBA" id="ARBA00022450"/>
    </source>
</evidence>
<dbReference type="EMBL" id="RSCD01000009">
    <property type="protein sequence ID" value="RSH91051.1"/>
    <property type="molecule type" value="Genomic_DNA"/>
</dbReference>
<dbReference type="InterPro" id="IPR036291">
    <property type="entry name" value="NAD(P)-bd_dom_sf"/>
</dbReference>
<dbReference type="Pfam" id="PF23562">
    <property type="entry name" value="AMP-binding_C_3"/>
    <property type="match status" value="1"/>
</dbReference>
<proteinExistence type="predicted"/>
<dbReference type="Pfam" id="PF00501">
    <property type="entry name" value="AMP-binding"/>
    <property type="match status" value="1"/>
</dbReference>
<dbReference type="PANTHER" id="PTHR43439">
    <property type="entry name" value="PHENYLACETATE-COENZYME A LIGASE"/>
    <property type="match status" value="1"/>
</dbReference>
<dbReference type="InterPro" id="IPR009081">
    <property type="entry name" value="PP-bd_ACP"/>
</dbReference>
<dbReference type="InterPro" id="IPR000873">
    <property type="entry name" value="AMP-dep_synth/lig_dom"/>
</dbReference>
<dbReference type="Gene3D" id="1.10.1200.10">
    <property type="entry name" value="ACP-like"/>
    <property type="match status" value="1"/>
</dbReference>
<evidence type="ECO:0000259" key="3">
    <source>
        <dbReference type="PROSITE" id="PS50075"/>
    </source>
</evidence>
<dbReference type="SUPFAM" id="SSF47336">
    <property type="entry name" value="ACP-like"/>
    <property type="match status" value="1"/>
</dbReference>
<organism evidence="4 5">
    <name type="scientific">Saitozyma podzolica</name>
    <dbReference type="NCBI Taxonomy" id="1890683"/>
    <lineage>
        <taxon>Eukaryota</taxon>
        <taxon>Fungi</taxon>
        <taxon>Dikarya</taxon>
        <taxon>Basidiomycota</taxon>
        <taxon>Agaricomycotina</taxon>
        <taxon>Tremellomycetes</taxon>
        <taxon>Tremellales</taxon>
        <taxon>Trimorphomycetaceae</taxon>
        <taxon>Saitozyma</taxon>
    </lineage>
</organism>
<keyword evidence="2" id="KW-0597">Phosphoprotein</keyword>
<dbReference type="STRING" id="1890683.A0A427YIZ9"/>
<evidence type="ECO:0000313" key="5">
    <source>
        <dbReference type="Proteomes" id="UP000279259"/>
    </source>
</evidence>
<gene>
    <name evidence="4" type="ORF">EHS25_010227</name>
</gene>
<dbReference type="PROSITE" id="PS50075">
    <property type="entry name" value="CARRIER"/>
    <property type="match status" value="1"/>
</dbReference>
<dbReference type="SUPFAM" id="SSF51735">
    <property type="entry name" value="NAD(P)-binding Rossmann-fold domains"/>
    <property type="match status" value="1"/>
</dbReference>
<comment type="caution">
    <text evidence="4">The sequence shown here is derived from an EMBL/GenBank/DDBJ whole genome shotgun (WGS) entry which is preliminary data.</text>
</comment>
<dbReference type="InterPro" id="IPR020806">
    <property type="entry name" value="PKS_PP-bd"/>
</dbReference>
<evidence type="ECO:0000256" key="2">
    <source>
        <dbReference type="ARBA" id="ARBA00022553"/>
    </source>
</evidence>
<dbReference type="InterPro" id="IPR020845">
    <property type="entry name" value="AMP-binding_CS"/>
</dbReference>
<dbReference type="AlphaFoldDB" id="A0A427YIZ9"/>
<reference evidence="4 5" key="1">
    <citation type="submission" date="2018-11" db="EMBL/GenBank/DDBJ databases">
        <title>Genome sequence of Saitozyma podzolica DSM 27192.</title>
        <authorList>
            <person name="Aliyu H."/>
            <person name="Gorte O."/>
            <person name="Ochsenreither K."/>
        </authorList>
    </citation>
    <scope>NUCLEOTIDE SEQUENCE [LARGE SCALE GENOMIC DNA]</scope>
    <source>
        <strain evidence="4 5">DSM 27192</strain>
    </source>
</reference>
<dbReference type="PROSITE" id="PS00455">
    <property type="entry name" value="AMP_BINDING"/>
    <property type="match status" value="1"/>
</dbReference>
<name>A0A427YIZ9_9TREE</name>
<dbReference type="SMART" id="SM00823">
    <property type="entry name" value="PKS_PP"/>
    <property type="match status" value="1"/>
</dbReference>
<dbReference type="InterPro" id="IPR051414">
    <property type="entry name" value="Adenylate-forming_Reductase"/>
</dbReference>
<evidence type="ECO:0000313" key="4">
    <source>
        <dbReference type="EMBL" id="RSH91051.1"/>
    </source>
</evidence>
<keyword evidence="1" id="KW-0596">Phosphopantetheine</keyword>
<keyword evidence="5" id="KW-1185">Reference proteome</keyword>
<dbReference type="Pfam" id="PF00550">
    <property type="entry name" value="PP-binding"/>
    <property type="match status" value="1"/>
</dbReference>
<dbReference type="InterPro" id="IPR013120">
    <property type="entry name" value="FAR_NAD-bd"/>
</dbReference>
<dbReference type="Pfam" id="PF07993">
    <property type="entry name" value="NAD_binding_4"/>
    <property type="match status" value="1"/>
</dbReference>
<sequence>MAIVTQSTPAPQGNKMPIPTYAARSVTELIALRAKDQEDEPAVHTGAAEFGEELKTLTYGDLQKGVDRLAAYYADLGLQPACAPGEVPPEQIISVLTSTAIDETLLEIALAKLGLAAILLSVNNSVAAVAHLCRLTKSSHLIYGTKYASVAQQAQEQLSKEGFEIQLVAEKRFPLWGPGGIRESKIAPYPARLSPEQEAKRTAVILHSSGSTGFPKPVYITHYGLIANIALSAPLPGFSALPLFHGFGHFSVFRCVYHAQPFTLLPPNLPITAANIIRCINSSPSPPRQHFAVPYVLKLLAETEDGVSSLASMEYVSFAGAAVPDDLGDRLVAAGVPLTSVYGTTETGGIMTSRRDHKADKGWNWLRAEGLIAEYLELAPQGPGTFEVIIKDGWPAKIMSNREDGAYCTKDLVQQHPDHPTWFKYIGRLDDTLTQTLGEKTNPVPIELAIRGNSPLVQECIVFGDARPQIGALIHPSDAGAELSKDKKKYLEAIWPVIEEANATAPSHSRILPEMVEILPHGTEIPVATKMSILRPACYKKFADIIEAVYERFEKGTGQPKRDINDQAEMEAFLKEAVLGAIGEKAKTAGELSPSTDLFSFGVDSLQATKVRNVLSKSLELGNAKLGQNIVYEHPSISQLASYLLTLKSGGSAAQTLEEMQKTMVSMVDKWCARLVEAPANPAEVVDNGNVVVLTGATGSLGAHILDQLTRRADVTKVICLSRAKSHEDSSKRVQDSLAQRLRSLSPEAQAKIVSFASDVNKPDLGLSPAEYESLRRESTAIIHNAWPVNFVLSINSFDEHIGGGVNLLNLALASPRAVKPAFFFSSSVGTRQGRPEPLVSEDYPDSPVTAGGLGYGQSKWVVEKICERAAKQTSARVGLLRIGQLVGDTENGVWNETEAWPLMFRTANVVGALPFLEEKPAWLPVDHAGQAIAEIAVSTSSPSSPSKSAVYHVLNPHYGKWSDILDGLKAGGLKFDVVDRQEWLERLSKSNPDVAVNPSYKLLGFYQNRIGRKDERPPMDFSVDKTSAVSPAIASAYAVDADL</sequence>
<dbReference type="Gene3D" id="3.40.50.720">
    <property type="entry name" value="NAD(P)-binding Rossmann-like Domain"/>
    <property type="match status" value="1"/>
</dbReference>
<protein>
    <submittedName>
        <fullName evidence="4">Putative secondary metabolism biosynthetic enzyme</fullName>
    </submittedName>
</protein>
<dbReference type="OrthoDB" id="429813at2759"/>